<feature type="compositionally biased region" description="Low complexity" evidence="2">
    <location>
        <begin position="257"/>
        <end position="273"/>
    </location>
</feature>
<proteinExistence type="predicted"/>
<dbReference type="OrthoDB" id="2555328at2759"/>
<feature type="compositionally biased region" description="Polar residues" evidence="2">
    <location>
        <begin position="274"/>
        <end position="287"/>
    </location>
</feature>
<reference evidence="3 4" key="1">
    <citation type="journal article" date="2018" name="Mol. Biol. Evol.">
        <title>Broad Genomic Sampling Reveals a Smut Pathogenic Ancestry of the Fungal Clade Ustilaginomycotina.</title>
        <authorList>
            <person name="Kijpornyongpan T."/>
            <person name="Mondo S.J."/>
            <person name="Barry K."/>
            <person name="Sandor L."/>
            <person name="Lee J."/>
            <person name="Lipzen A."/>
            <person name="Pangilinan J."/>
            <person name="LaButti K."/>
            <person name="Hainaut M."/>
            <person name="Henrissat B."/>
            <person name="Grigoriev I.V."/>
            <person name="Spatafora J.W."/>
            <person name="Aime M.C."/>
        </authorList>
    </citation>
    <scope>NUCLEOTIDE SEQUENCE [LARGE SCALE GENOMIC DNA]</scope>
    <source>
        <strain evidence="3 4">MCA 4186</strain>
    </source>
</reference>
<feature type="region of interest" description="Disordered" evidence="2">
    <location>
        <begin position="492"/>
        <end position="520"/>
    </location>
</feature>
<evidence type="ECO:0000313" key="3">
    <source>
        <dbReference type="EMBL" id="PWN97056.1"/>
    </source>
</evidence>
<evidence type="ECO:0000256" key="1">
    <source>
        <dbReference type="ARBA" id="ARBA00023117"/>
    </source>
</evidence>
<feature type="region of interest" description="Disordered" evidence="2">
    <location>
        <begin position="784"/>
        <end position="891"/>
    </location>
</feature>
<dbReference type="SUPFAM" id="SSF47370">
    <property type="entry name" value="Bromodomain"/>
    <property type="match status" value="1"/>
</dbReference>
<dbReference type="STRING" id="58919.A0A316Z6X9"/>
<feature type="compositionally biased region" description="Low complexity" evidence="2">
    <location>
        <begin position="126"/>
        <end position="140"/>
    </location>
</feature>
<dbReference type="EMBL" id="KZ819296">
    <property type="protein sequence ID" value="PWN97056.1"/>
    <property type="molecule type" value="Genomic_DNA"/>
</dbReference>
<organism evidence="3 4">
    <name type="scientific">Tilletiopsis washingtonensis</name>
    <dbReference type="NCBI Taxonomy" id="58919"/>
    <lineage>
        <taxon>Eukaryota</taxon>
        <taxon>Fungi</taxon>
        <taxon>Dikarya</taxon>
        <taxon>Basidiomycota</taxon>
        <taxon>Ustilaginomycotina</taxon>
        <taxon>Exobasidiomycetes</taxon>
        <taxon>Entylomatales</taxon>
        <taxon>Entylomatales incertae sedis</taxon>
        <taxon>Tilletiopsis</taxon>
    </lineage>
</organism>
<feature type="region of interest" description="Disordered" evidence="2">
    <location>
        <begin position="554"/>
        <end position="589"/>
    </location>
</feature>
<dbReference type="AlphaFoldDB" id="A0A316Z6X9"/>
<keyword evidence="4" id="KW-1185">Reference proteome</keyword>
<evidence type="ECO:0008006" key="5">
    <source>
        <dbReference type="Google" id="ProtNLM"/>
    </source>
</evidence>
<feature type="compositionally biased region" description="Low complexity" evidence="2">
    <location>
        <begin position="856"/>
        <end position="865"/>
    </location>
</feature>
<protein>
    <recommendedName>
        <fullName evidence="5">Bromo domain-containing protein</fullName>
    </recommendedName>
</protein>
<feature type="compositionally biased region" description="Polar residues" evidence="2">
    <location>
        <begin position="185"/>
        <end position="195"/>
    </location>
</feature>
<dbReference type="Proteomes" id="UP000245946">
    <property type="component" value="Unassembled WGS sequence"/>
</dbReference>
<feature type="region of interest" description="Disordered" evidence="2">
    <location>
        <begin position="120"/>
        <end position="140"/>
    </location>
</feature>
<feature type="compositionally biased region" description="Basic residues" evidence="2">
    <location>
        <begin position="877"/>
        <end position="891"/>
    </location>
</feature>
<feature type="compositionally biased region" description="Low complexity" evidence="2">
    <location>
        <begin position="212"/>
        <end position="231"/>
    </location>
</feature>
<feature type="compositionally biased region" description="Basic and acidic residues" evidence="2">
    <location>
        <begin position="502"/>
        <end position="518"/>
    </location>
</feature>
<feature type="region of interest" description="Disordered" evidence="2">
    <location>
        <begin position="602"/>
        <end position="767"/>
    </location>
</feature>
<name>A0A316Z6X9_9BASI</name>
<sequence length="891" mass="93210">MSSPRAILLRGAAAASPTYFTLLPDSFAELLNKARTLFPAPPASPSTSAAARVEPEARLTLGSDASAILCADALPALRERELLVLRWSVPASAAPPAVAAPAASPSPALKSSLRVRWDASIPPPAQQAGPSSDAAAAAPTSVAQLRQAAGTKARLRAEHARRVLEEQRVLRVREAEQQAGDGEPSASTASVGQSEETSECAEPPSPVVSALESAAAGVTASEAPAAAVNNAVQPPLSPSSSTTASPVVQETASPVKPASATASPALASPSTASQPEQQFASASTTLDLPQPAEDSSSPPPYSSPRVPVPIATSSDAQEMDIDTQQGSSPPTSPTRNVQSALLKPLASNALELGAATRRGDASDRMSMAYRSMTAVLEALRHHPGNLYFRHALPASFVHFSQKHCGQHVDFAVLASRIAARAYHDAAGPSAGAASDVAEAREALMRFKTDLTQLWRNAAAFFGSKSKEAVCADTLRRFAEIVFEEWSRRLGAQPAAAGATSSEAEKPAAVRREGADDAQRTPQAQRFFRALSGAGAPGARAPAPSQAQRSFLASKRLPQQAPPHPRKRLGPPLALHSQAPASASAKRGEPTAEQYAAFLSAVSAPSTRAAAPRGLDLPARDDASRMGSADVRTPTYESVLEVPQMPPQPKPQQAQPQEKAVPQPQPQSEAAKQPQLVPRPMLAAESRKHKALPRANRRTRGTTRSLAVALGNSSAEEEESSQSSNELSDTPASGSRRASPTLALAAAVPRRSSGRAAHDAITIESDGSDDDASFVEALVFGAAAAPALPSTPRFKRKARTSLGAGAYAEPSSSDFDGDSLSEAEPEQDDVQEAEESVEEREEPPRPTRPAKRFRSKLAALAAAAAAPQKQQEEFQPKRSARMIARRQRGVRA</sequence>
<dbReference type="GO" id="GO:0006325">
    <property type="term" value="P:chromatin organization"/>
    <property type="evidence" value="ECO:0007669"/>
    <property type="project" value="UniProtKB-ARBA"/>
</dbReference>
<evidence type="ECO:0000313" key="4">
    <source>
        <dbReference type="Proteomes" id="UP000245946"/>
    </source>
</evidence>
<gene>
    <name evidence="3" type="ORF">FA09DRAFT_361356</name>
</gene>
<dbReference type="GeneID" id="37272889"/>
<feature type="region of interest" description="Disordered" evidence="2">
    <location>
        <begin position="175"/>
        <end position="309"/>
    </location>
</feature>
<evidence type="ECO:0000256" key="2">
    <source>
        <dbReference type="SAM" id="MobiDB-lite"/>
    </source>
</evidence>
<accession>A0A316Z6X9</accession>
<dbReference type="RefSeq" id="XP_025597335.1">
    <property type="nucleotide sequence ID" value="XM_025745345.1"/>
</dbReference>
<dbReference type="Gene3D" id="1.20.920.10">
    <property type="entry name" value="Bromodomain-like"/>
    <property type="match status" value="1"/>
</dbReference>
<dbReference type="InterPro" id="IPR036427">
    <property type="entry name" value="Bromodomain-like_sf"/>
</dbReference>
<feature type="compositionally biased region" description="Acidic residues" evidence="2">
    <location>
        <begin position="814"/>
        <end position="840"/>
    </location>
</feature>
<feature type="compositionally biased region" description="Basic residues" evidence="2">
    <location>
        <begin position="686"/>
        <end position="700"/>
    </location>
</feature>
<feature type="compositionally biased region" description="Low complexity" evidence="2">
    <location>
        <begin position="650"/>
        <end position="661"/>
    </location>
</feature>
<keyword evidence="1" id="KW-0103">Bromodomain</keyword>